<dbReference type="EMBL" id="AYYK01000016">
    <property type="protein sequence ID" value="KRM78520.1"/>
    <property type="molecule type" value="Genomic_DNA"/>
</dbReference>
<dbReference type="Proteomes" id="UP000051813">
    <property type="component" value="Unassembled WGS sequence"/>
</dbReference>
<name>A0A0R2BGH4_9LACO</name>
<reference evidence="1 2" key="1">
    <citation type="journal article" date="2015" name="Genome Announc.">
        <title>Expanding the biotechnology potential of lactobacilli through comparative genomics of 213 strains and associated genera.</title>
        <authorList>
            <person name="Sun Z."/>
            <person name="Harris H.M."/>
            <person name="McCann A."/>
            <person name="Guo C."/>
            <person name="Argimon S."/>
            <person name="Zhang W."/>
            <person name="Yang X."/>
            <person name="Jeffery I.B."/>
            <person name="Cooney J.C."/>
            <person name="Kagawa T.F."/>
            <person name="Liu W."/>
            <person name="Song Y."/>
            <person name="Salvetti E."/>
            <person name="Wrobel A."/>
            <person name="Rasinkangas P."/>
            <person name="Parkhill J."/>
            <person name="Rea M.C."/>
            <person name="O'Sullivan O."/>
            <person name="Ritari J."/>
            <person name="Douillard F.P."/>
            <person name="Paul Ross R."/>
            <person name="Yang R."/>
            <person name="Briner A.E."/>
            <person name="Felis G.E."/>
            <person name="de Vos W.M."/>
            <person name="Barrangou R."/>
            <person name="Klaenhammer T.R."/>
            <person name="Caufield P.W."/>
            <person name="Cui Y."/>
            <person name="Zhang H."/>
            <person name="O'Toole P.W."/>
        </authorList>
    </citation>
    <scope>NUCLEOTIDE SEQUENCE [LARGE SCALE GENOMIC DNA]</scope>
    <source>
        <strain evidence="1 2">DSM 20335</strain>
    </source>
</reference>
<dbReference type="SUPFAM" id="SSF53474">
    <property type="entry name" value="alpha/beta-Hydrolases"/>
    <property type="match status" value="1"/>
</dbReference>
<protein>
    <submittedName>
        <fullName evidence="1">Cell surface hydrolase</fullName>
    </submittedName>
</protein>
<sequence length="304" mass="33967">MSIIFMRTFKKELIMKKIWQLILMFLAVVSLAACGRQTKSTADSASKTTTNKKVAAPYLQTTMPTFYVHGYQGSAHSTDTLINRAVKQADAHKVLVATVANDGTVSYTGTWRKGTVNPIVQVVFANNVAPYASQSIWLMTVISELANQHHFKHYNVVAHSAGNVATVNMLMTAVQPTNFPQIQKFVSLAGCYNGVITEDDVANQNYFLKSGEPALKHSVYQMLDAKRQNFPNHISILNIMGDLKDGSHSDELVSEVSARSLKYLIRGHQTNYQEKLFYGRHAQHSKLHENKEVATTINQYLWGK</sequence>
<dbReference type="STRING" id="1423738.FC84_GL000778"/>
<dbReference type="Gene3D" id="3.40.50.1820">
    <property type="entry name" value="alpha/beta hydrolase"/>
    <property type="match status" value="1"/>
</dbReference>
<organism evidence="1 2">
    <name type="scientific">Lapidilactobacillus dextrinicus DSM 20335</name>
    <dbReference type="NCBI Taxonomy" id="1423738"/>
    <lineage>
        <taxon>Bacteria</taxon>
        <taxon>Bacillati</taxon>
        <taxon>Bacillota</taxon>
        <taxon>Bacilli</taxon>
        <taxon>Lactobacillales</taxon>
        <taxon>Lactobacillaceae</taxon>
        <taxon>Lapidilactobacillus</taxon>
    </lineage>
</organism>
<comment type="caution">
    <text evidence="1">The sequence shown here is derived from an EMBL/GenBank/DDBJ whole genome shotgun (WGS) entry which is preliminary data.</text>
</comment>
<proteinExistence type="predicted"/>
<dbReference type="PROSITE" id="PS51257">
    <property type="entry name" value="PROKAR_LIPOPROTEIN"/>
    <property type="match status" value="1"/>
</dbReference>
<evidence type="ECO:0000313" key="2">
    <source>
        <dbReference type="Proteomes" id="UP000051813"/>
    </source>
</evidence>
<dbReference type="AlphaFoldDB" id="A0A0R2BGH4"/>
<keyword evidence="1" id="KW-0378">Hydrolase</keyword>
<evidence type="ECO:0000313" key="1">
    <source>
        <dbReference type="EMBL" id="KRM78520.1"/>
    </source>
</evidence>
<dbReference type="InterPro" id="IPR029058">
    <property type="entry name" value="AB_hydrolase_fold"/>
</dbReference>
<dbReference type="PATRIC" id="fig|1423738.3.peg.787"/>
<keyword evidence="2" id="KW-1185">Reference proteome</keyword>
<accession>A0A0R2BGH4</accession>
<dbReference type="Pfam" id="PF06028">
    <property type="entry name" value="DUF915"/>
    <property type="match status" value="1"/>
</dbReference>
<gene>
    <name evidence="1" type="ORF">FC84_GL000778</name>
</gene>
<dbReference type="InterPro" id="IPR010315">
    <property type="entry name" value="DUF915_hydro-like"/>
</dbReference>
<dbReference type="GO" id="GO:0016787">
    <property type="term" value="F:hydrolase activity"/>
    <property type="evidence" value="ECO:0007669"/>
    <property type="project" value="UniProtKB-KW"/>
</dbReference>